<dbReference type="EC" id="2.3.1.122" evidence="3"/>
<organism evidence="10 11">
    <name type="scientific">Exercitatus varius</name>
    <dbReference type="NCBI Taxonomy" id="67857"/>
    <lineage>
        <taxon>Bacteria</taxon>
        <taxon>Pseudomonadati</taxon>
        <taxon>Pseudomonadota</taxon>
        <taxon>Gammaproteobacteria</taxon>
        <taxon>Pasteurellales</taxon>
        <taxon>Pasteurellaceae</taxon>
        <taxon>Exercitatus</taxon>
    </lineage>
</organism>
<evidence type="ECO:0000256" key="5">
    <source>
        <dbReference type="ARBA" id="ARBA00022729"/>
    </source>
</evidence>
<comment type="similarity">
    <text evidence="2">Belongs to the mycobacterial A85 antigen family.</text>
</comment>
<evidence type="ECO:0000256" key="4">
    <source>
        <dbReference type="ARBA" id="ARBA00013244"/>
    </source>
</evidence>
<feature type="region of interest" description="Disordered" evidence="8">
    <location>
        <begin position="108"/>
        <end position="135"/>
    </location>
</feature>
<dbReference type="PANTHER" id="PTHR43037:SF1">
    <property type="entry name" value="BLL1128 PROTEIN"/>
    <property type="match status" value="1"/>
</dbReference>
<evidence type="ECO:0000256" key="2">
    <source>
        <dbReference type="ARBA" id="ARBA00005874"/>
    </source>
</evidence>
<comment type="caution">
    <text evidence="10">The sequence shown here is derived from an EMBL/GenBank/DDBJ whole genome shotgun (WGS) entry which is preliminary data.</text>
</comment>
<dbReference type="PANTHER" id="PTHR43037">
    <property type="entry name" value="UNNAMED PRODUCT-RELATED"/>
    <property type="match status" value="1"/>
</dbReference>
<evidence type="ECO:0000256" key="8">
    <source>
        <dbReference type="SAM" id="MobiDB-lite"/>
    </source>
</evidence>
<dbReference type="Pfam" id="PF00756">
    <property type="entry name" value="Esterase"/>
    <property type="match status" value="1"/>
</dbReference>
<name>A0AAW6QBF3_9PAST</name>
<dbReference type="SUPFAM" id="SSF53474">
    <property type="entry name" value="alpha/beta-Hydrolases"/>
    <property type="match status" value="1"/>
</dbReference>
<dbReference type="Proteomes" id="UP001214976">
    <property type="component" value="Unassembled WGS sequence"/>
</dbReference>
<evidence type="ECO:0000259" key="9">
    <source>
        <dbReference type="Pfam" id="PF18435"/>
    </source>
</evidence>
<sequence>MTSRRTFLTLAGGTVLAITLPKIVLADEENTPEKLIALNQIYGDGAKWVGVAIQYNKPLQAADLPRYRFLVQNRKVLGLYVTDSLENGAKNEGKFVILNLDPQDETANLLQKNPPSRPAKFKAGEKTDNSPEMKSANGSVIINGRMFATDENRTAIADDFKQESRQDPATGKTVKYNLFVPKNYQFKESYPLVLFMHDAGITGKKTKAPLYQGLGAVVWASPAVQTQYPAFVLAPAFDEIVADDDGQTSDYLDAIINLIKYLATQYNIDTSRLYATGQSGGGMLAIAMNIRYPDFFAASYLVACQWDPAKVAPMAKNKLWITVSEDDNKAFPTQTALTQELEKQGAKVARAVWDARWSQEEFQQAYDQLTAADANVYFVAFRKGSVFADGEKPGNPGAGHMNTWKYAYSIAPVRDWLLSQRKSV</sequence>
<dbReference type="Pfam" id="PF18435">
    <property type="entry name" value="EstA_Ig_like"/>
    <property type="match status" value="1"/>
</dbReference>
<evidence type="ECO:0000256" key="3">
    <source>
        <dbReference type="ARBA" id="ARBA00012820"/>
    </source>
</evidence>
<dbReference type="GO" id="GO:0050348">
    <property type="term" value="F:trehalose O-mycolyltransferase activity"/>
    <property type="evidence" value="ECO:0007669"/>
    <property type="project" value="UniProtKB-EC"/>
</dbReference>
<dbReference type="GO" id="GO:0004144">
    <property type="term" value="F:diacylglycerol O-acyltransferase activity"/>
    <property type="evidence" value="ECO:0007669"/>
    <property type="project" value="UniProtKB-EC"/>
</dbReference>
<evidence type="ECO:0000313" key="10">
    <source>
        <dbReference type="EMBL" id="MDG2949520.1"/>
    </source>
</evidence>
<evidence type="ECO:0000256" key="1">
    <source>
        <dbReference type="ARBA" id="ARBA00000697"/>
    </source>
</evidence>
<evidence type="ECO:0000313" key="11">
    <source>
        <dbReference type="Proteomes" id="UP001214976"/>
    </source>
</evidence>
<reference evidence="10" key="1">
    <citation type="submission" date="2023-03" db="EMBL/GenBank/DDBJ databases">
        <title>Classification of Bisgaard taxon 6 and taxon 10 as Exercitatus varius gen. nov., spec. nov.</title>
        <authorList>
            <person name="Christensen H."/>
        </authorList>
    </citation>
    <scope>NUCLEOTIDE SEQUENCE</scope>
    <source>
        <strain evidence="10">86116</strain>
    </source>
</reference>
<dbReference type="Gene3D" id="2.60.40.2180">
    <property type="match status" value="1"/>
</dbReference>
<dbReference type="EMBL" id="JARQTW010000007">
    <property type="protein sequence ID" value="MDG2949520.1"/>
    <property type="molecule type" value="Genomic_DNA"/>
</dbReference>
<comment type="catalytic activity">
    <reaction evidence="7">
        <text>an acyl-CoA + a 1,2-diacyl-sn-glycerol = a triacyl-sn-glycerol + CoA</text>
        <dbReference type="Rhea" id="RHEA:10868"/>
        <dbReference type="ChEBI" id="CHEBI:17815"/>
        <dbReference type="ChEBI" id="CHEBI:57287"/>
        <dbReference type="ChEBI" id="CHEBI:58342"/>
        <dbReference type="ChEBI" id="CHEBI:64615"/>
        <dbReference type="EC" id="2.3.1.20"/>
    </reaction>
</comment>
<feature type="compositionally biased region" description="Basic and acidic residues" evidence="8">
    <location>
        <begin position="122"/>
        <end position="131"/>
    </location>
</feature>
<comment type="catalytic activity">
    <reaction evidence="1">
        <text>2 alpha,alpha'-trehalose 6-mycolate = alpha,alpha'-trehalose 6,6'-bismycolate + alpha,alpha-trehalose</text>
        <dbReference type="Rhea" id="RHEA:23472"/>
        <dbReference type="ChEBI" id="CHEBI:16551"/>
        <dbReference type="ChEBI" id="CHEBI:18195"/>
        <dbReference type="ChEBI" id="CHEBI:18234"/>
        <dbReference type="EC" id="2.3.1.122"/>
    </reaction>
</comment>
<feature type="domain" description="Esterase Ig-like N-terminal" evidence="9">
    <location>
        <begin position="36"/>
        <end position="152"/>
    </location>
</feature>
<dbReference type="Gene3D" id="3.40.50.1820">
    <property type="entry name" value="alpha/beta hydrolase"/>
    <property type="match status" value="1"/>
</dbReference>
<evidence type="ECO:0000256" key="7">
    <source>
        <dbReference type="ARBA" id="ARBA00048109"/>
    </source>
</evidence>
<dbReference type="InterPro" id="IPR041172">
    <property type="entry name" value="EstA_Ig-like_N"/>
</dbReference>
<dbReference type="InterPro" id="IPR050955">
    <property type="entry name" value="Plant_Biomass_Hydrol_Est"/>
</dbReference>
<dbReference type="RefSeq" id="WP_317475446.1">
    <property type="nucleotide sequence ID" value="NZ_JARQTV010000004.1"/>
</dbReference>
<keyword evidence="5" id="KW-0732">Signal</keyword>
<accession>A0AAW6QBF3</accession>
<dbReference type="InterPro" id="IPR000801">
    <property type="entry name" value="Esterase-like"/>
</dbReference>
<gene>
    <name evidence="10" type="ORF">P7M15_03110</name>
</gene>
<dbReference type="EC" id="2.3.1.20" evidence="4"/>
<dbReference type="AlphaFoldDB" id="A0AAW6QBF3"/>
<dbReference type="InterPro" id="IPR006311">
    <property type="entry name" value="TAT_signal"/>
</dbReference>
<dbReference type="PROSITE" id="PS51318">
    <property type="entry name" value="TAT"/>
    <property type="match status" value="1"/>
</dbReference>
<dbReference type="InterPro" id="IPR029058">
    <property type="entry name" value="AB_hydrolase_fold"/>
</dbReference>
<proteinExistence type="inferred from homology"/>
<evidence type="ECO:0000256" key="6">
    <source>
        <dbReference type="ARBA" id="ARBA00032572"/>
    </source>
</evidence>
<protein>
    <recommendedName>
        <fullName evidence="6">Acyl-CoA:diacylglycerol acyltransferase</fullName>
        <ecNumber evidence="3">2.3.1.122</ecNumber>
        <ecNumber evidence="4">2.3.1.20</ecNumber>
    </recommendedName>
</protein>